<dbReference type="Pfam" id="PF01925">
    <property type="entry name" value="TauE"/>
    <property type="match status" value="1"/>
</dbReference>
<evidence type="ECO:0000256" key="5">
    <source>
        <dbReference type="ARBA" id="ARBA00022692"/>
    </source>
</evidence>
<feature type="transmembrane region" description="Helical" evidence="8">
    <location>
        <begin position="137"/>
        <end position="158"/>
    </location>
</feature>
<evidence type="ECO:0000313" key="10">
    <source>
        <dbReference type="Proteomes" id="UP001058353"/>
    </source>
</evidence>
<sequence length="251" mass="26508">MMFDLHTLCLLLIFIAAGLVKGVTGMGLPTVAMGLLGLLMPPPAAAALLVLPSLLTNLWQLLAGPALAQIVRRLWLMMTGMIIGTLAGSSLLIHLNPRWSALALGVVLIAYAGYALRGPAVQVSARVEKHLSPLMGGLTGLITGATGVFVIPAVPWLQALGFRRDELVQALGLSFTLSTLAMAAGLSLHAGWRAESLLLSALALAPALLGMWLGQRIRSRLSPERFRQGFLLFLLALGLELVLRGLLAESS</sequence>
<feature type="transmembrane region" description="Helical" evidence="8">
    <location>
        <begin position="170"/>
        <end position="190"/>
    </location>
</feature>
<comment type="similarity">
    <text evidence="2 8">Belongs to the 4-toluene sulfonate uptake permease (TSUP) (TC 2.A.102) family.</text>
</comment>
<dbReference type="Proteomes" id="UP001058353">
    <property type="component" value="Chromosome"/>
</dbReference>
<proteinExistence type="inferred from homology"/>
<keyword evidence="4 8" id="KW-1003">Cell membrane</keyword>
<evidence type="ECO:0000256" key="6">
    <source>
        <dbReference type="ARBA" id="ARBA00022989"/>
    </source>
</evidence>
<evidence type="ECO:0000256" key="8">
    <source>
        <dbReference type="RuleBase" id="RU363041"/>
    </source>
</evidence>
<reference evidence="9" key="1">
    <citation type="submission" date="2022-07" db="EMBL/GenBank/DDBJ databases">
        <title>Complete genome sequence of carbapenem-resistant Klebsiella spp. in Japan.</title>
        <authorList>
            <person name="Maehana S."/>
            <person name="Suzuki M."/>
            <person name="Kitasato H."/>
        </authorList>
    </citation>
    <scope>NUCLEOTIDE SEQUENCE</scope>
    <source>
        <strain evidence="9">KAM644</strain>
    </source>
</reference>
<feature type="transmembrane region" description="Helical" evidence="8">
    <location>
        <begin position="226"/>
        <end position="247"/>
    </location>
</feature>
<keyword evidence="7 8" id="KW-0472">Membrane</keyword>
<accession>A0AAN1Y5F8</accession>
<keyword evidence="8" id="KW-0997">Cell inner membrane</keyword>
<name>A0AAN1Y5F8_9ENTR</name>
<keyword evidence="3" id="KW-0813">Transport</keyword>
<dbReference type="GO" id="GO:0005886">
    <property type="term" value="C:plasma membrane"/>
    <property type="evidence" value="ECO:0007669"/>
    <property type="project" value="UniProtKB-SubCell"/>
</dbReference>
<evidence type="ECO:0000256" key="1">
    <source>
        <dbReference type="ARBA" id="ARBA00004651"/>
    </source>
</evidence>
<comment type="subcellular location">
    <subcellularLocation>
        <location evidence="8">Cell inner membrane</location>
        <topology evidence="8">Multi-pass membrane protein</topology>
    </subcellularLocation>
    <subcellularLocation>
        <location evidence="1">Cell membrane</location>
        <topology evidence="1">Multi-pass membrane protein</topology>
    </subcellularLocation>
</comment>
<feature type="transmembrane region" description="Helical" evidence="8">
    <location>
        <begin position="74"/>
        <end position="93"/>
    </location>
</feature>
<organism evidence="9 10">
    <name type="scientific">Klebsiella quasipneumoniae subsp. quasipneumoniae</name>
    <dbReference type="NCBI Taxonomy" id="1667327"/>
    <lineage>
        <taxon>Bacteria</taxon>
        <taxon>Pseudomonadati</taxon>
        <taxon>Pseudomonadota</taxon>
        <taxon>Gammaproteobacteria</taxon>
        <taxon>Enterobacterales</taxon>
        <taxon>Enterobacteriaceae</taxon>
        <taxon>Klebsiella/Raoultella group</taxon>
        <taxon>Klebsiella</taxon>
        <taxon>Klebsiella pneumoniae complex</taxon>
    </lineage>
</organism>
<protein>
    <recommendedName>
        <fullName evidence="8">Probable membrane transporter protein</fullName>
    </recommendedName>
</protein>
<feature type="transmembrane region" description="Helical" evidence="8">
    <location>
        <begin position="44"/>
        <end position="62"/>
    </location>
</feature>
<dbReference type="EMBL" id="AP026407">
    <property type="protein sequence ID" value="BDO13472.1"/>
    <property type="molecule type" value="Genomic_DNA"/>
</dbReference>
<keyword evidence="6 8" id="KW-1133">Transmembrane helix</keyword>
<evidence type="ECO:0000256" key="4">
    <source>
        <dbReference type="ARBA" id="ARBA00022475"/>
    </source>
</evidence>
<dbReference type="AlphaFoldDB" id="A0AAN1Y5F8"/>
<evidence type="ECO:0000313" key="9">
    <source>
        <dbReference type="EMBL" id="BDO13472.1"/>
    </source>
</evidence>
<dbReference type="InterPro" id="IPR052017">
    <property type="entry name" value="TSUP"/>
</dbReference>
<feature type="transmembrane region" description="Helical" evidence="8">
    <location>
        <begin position="197"/>
        <end position="214"/>
    </location>
</feature>
<dbReference type="InterPro" id="IPR002781">
    <property type="entry name" value="TM_pro_TauE-like"/>
</dbReference>
<evidence type="ECO:0000256" key="7">
    <source>
        <dbReference type="ARBA" id="ARBA00023136"/>
    </source>
</evidence>
<feature type="transmembrane region" description="Helical" evidence="8">
    <location>
        <begin position="99"/>
        <end position="116"/>
    </location>
</feature>
<dbReference type="PANTHER" id="PTHR30269:SF32">
    <property type="entry name" value="MEMBRANE TRANSPORTER PROTEIN-RELATED"/>
    <property type="match status" value="1"/>
</dbReference>
<gene>
    <name evidence="9" type="ORF">KAM644c_25380</name>
</gene>
<evidence type="ECO:0000256" key="3">
    <source>
        <dbReference type="ARBA" id="ARBA00022448"/>
    </source>
</evidence>
<keyword evidence="5 8" id="KW-0812">Transmembrane</keyword>
<dbReference type="PANTHER" id="PTHR30269">
    <property type="entry name" value="TRANSMEMBRANE PROTEIN YFCA"/>
    <property type="match status" value="1"/>
</dbReference>
<evidence type="ECO:0000256" key="2">
    <source>
        <dbReference type="ARBA" id="ARBA00009142"/>
    </source>
</evidence>